<feature type="domain" description="AMP-binding enzyme C-terminal" evidence="4">
    <location>
        <begin position="432"/>
        <end position="507"/>
    </location>
</feature>
<evidence type="ECO:0000256" key="2">
    <source>
        <dbReference type="ARBA" id="ARBA00022598"/>
    </source>
</evidence>
<dbReference type="FunFam" id="3.30.300.30:FF:000008">
    <property type="entry name" value="2,3-dihydroxybenzoate-AMP ligase"/>
    <property type="match status" value="1"/>
</dbReference>
<dbReference type="PANTHER" id="PTHR43767">
    <property type="entry name" value="LONG-CHAIN-FATTY-ACID--COA LIGASE"/>
    <property type="match status" value="1"/>
</dbReference>
<comment type="similarity">
    <text evidence="1">Belongs to the ATP-dependent AMP-binding enzyme family.</text>
</comment>
<organism evidence="5 6">
    <name type="scientific">Actinophytocola xinjiangensis</name>
    <dbReference type="NCBI Taxonomy" id="485602"/>
    <lineage>
        <taxon>Bacteria</taxon>
        <taxon>Bacillati</taxon>
        <taxon>Actinomycetota</taxon>
        <taxon>Actinomycetes</taxon>
        <taxon>Pseudonocardiales</taxon>
        <taxon>Pseudonocardiaceae</taxon>
    </lineage>
</organism>
<name>A0A7Z0WRR3_9PSEU</name>
<proteinExistence type="inferred from homology"/>
<dbReference type="InterPro" id="IPR000873">
    <property type="entry name" value="AMP-dep_synth/lig_dom"/>
</dbReference>
<evidence type="ECO:0000259" key="3">
    <source>
        <dbReference type="Pfam" id="PF00501"/>
    </source>
</evidence>
<gene>
    <name evidence="5" type="ORF">BLA60_02570</name>
</gene>
<dbReference type="Gene3D" id="3.30.300.30">
    <property type="match status" value="1"/>
</dbReference>
<accession>A0A7Z0WRR3</accession>
<evidence type="ECO:0000313" key="6">
    <source>
        <dbReference type="Proteomes" id="UP000185696"/>
    </source>
</evidence>
<dbReference type="Proteomes" id="UP000185696">
    <property type="component" value="Unassembled WGS sequence"/>
</dbReference>
<dbReference type="Pfam" id="PF00501">
    <property type="entry name" value="AMP-binding"/>
    <property type="match status" value="1"/>
</dbReference>
<evidence type="ECO:0000313" key="5">
    <source>
        <dbReference type="EMBL" id="OLF14070.1"/>
    </source>
</evidence>
<dbReference type="Gene3D" id="3.40.50.12780">
    <property type="entry name" value="N-terminal domain of ligase-like"/>
    <property type="match status" value="1"/>
</dbReference>
<dbReference type="InterPro" id="IPR045851">
    <property type="entry name" value="AMP-bd_C_sf"/>
</dbReference>
<dbReference type="PANTHER" id="PTHR43767:SF1">
    <property type="entry name" value="NONRIBOSOMAL PEPTIDE SYNTHASE PES1 (EUROFUNG)-RELATED"/>
    <property type="match status" value="1"/>
</dbReference>
<dbReference type="Pfam" id="PF13193">
    <property type="entry name" value="AMP-binding_C"/>
    <property type="match status" value="1"/>
</dbReference>
<dbReference type="SUPFAM" id="SSF56801">
    <property type="entry name" value="Acetyl-CoA synthetase-like"/>
    <property type="match status" value="1"/>
</dbReference>
<feature type="domain" description="AMP-dependent synthetase/ligase" evidence="3">
    <location>
        <begin position="18"/>
        <end position="382"/>
    </location>
</feature>
<evidence type="ECO:0000259" key="4">
    <source>
        <dbReference type="Pfam" id="PF13193"/>
    </source>
</evidence>
<keyword evidence="6" id="KW-1185">Reference proteome</keyword>
<dbReference type="EMBL" id="MSIF01000001">
    <property type="protein sequence ID" value="OLF14070.1"/>
    <property type="molecule type" value="Genomic_DNA"/>
</dbReference>
<dbReference type="InterPro" id="IPR050237">
    <property type="entry name" value="ATP-dep_AMP-bd_enzyme"/>
</dbReference>
<dbReference type="InterPro" id="IPR025110">
    <property type="entry name" value="AMP-bd_C"/>
</dbReference>
<comment type="caution">
    <text evidence="5">The sequence shown here is derived from an EMBL/GenBank/DDBJ whole genome shotgun (WGS) entry which is preliminary data.</text>
</comment>
<keyword evidence="2" id="KW-0436">Ligase</keyword>
<sequence>MDMAVQQNSRVADWIRINASTVPNRACFVTDTETYTFREVNGRVNRVASALARLGVGKGDRVALFATDSPQYVETLLACMKLGAVYVPLNFRLATPELQTLLRTAETKVLFFSDRYTDMVRAVDVPGLVATVSYDSDSGDESYEGLVAGGDEAEIDTPVADDELVCLAFTSGTTALPKGVMHSQRMAKHMVMQCIVERRMTSLSFHYSAAPLFHVGGMLYTLAGVARGHTSLVLPAFDAKTVAHWMANRGLDGVFLVPTMIDTLLHEPAVIEGDFSQLGSIGYGAAPMSPALLRRAMDRFHCEFMNMFGAGTEAGLQTVLTPEDHRLALAGQEHLLGSIGKAGMGVDLRLCDPDDTTGLTDVPDGEVGEIVTRSDAVMTGYLDQQEETAKVLVDGWFRGGDMAWRDADGYLYLSGRKKDMIIRGGENIYPVEIEDVLGRYPGVREVAVVGVPDEHWGEVVRAHVILEDGAALDVDAARAYCRTQLAGYKVPALFSVDREFPRNASGKVLKRELRAV</sequence>
<reference evidence="5 6" key="1">
    <citation type="submission" date="2016-12" db="EMBL/GenBank/DDBJ databases">
        <title>The draft genome sequence of Actinophytocola xinjiangensis.</title>
        <authorList>
            <person name="Wang W."/>
            <person name="Yuan L."/>
        </authorList>
    </citation>
    <scope>NUCLEOTIDE SEQUENCE [LARGE SCALE GENOMIC DNA]</scope>
    <source>
        <strain evidence="5 6">CGMCC 4.4663</strain>
    </source>
</reference>
<dbReference type="GO" id="GO:0016878">
    <property type="term" value="F:acid-thiol ligase activity"/>
    <property type="evidence" value="ECO:0007669"/>
    <property type="project" value="UniProtKB-ARBA"/>
</dbReference>
<evidence type="ECO:0008006" key="7">
    <source>
        <dbReference type="Google" id="ProtNLM"/>
    </source>
</evidence>
<evidence type="ECO:0000256" key="1">
    <source>
        <dbReference type="ARBA" id="ARBA00006432"/>
    </source>
</evidence>
<protein>
    <recommendedName>
        <fullName evidence="7">Acyl-CoA synthetase (AMP-forming)/AMP-acid ligase II</fullName>
    </recommendedName>
</protein>
<dbReference type="InterPro" id="IPR042099">
    <property type="entry name" value="ANL_N_sf"/>
</dbReference>
<dbReference type="AlphaFoldDB" id="A0A7Z0WRR3"/>